<dbReference type="eggNOG" id="ENOG502QUQ6">
    <property type="taxonomic scope" value="Eukaryota"/>
</dbReference>
<dbReference type="PaxDb" id="3827-XP_004508574.1"/>
<dbReference type="GO" id="GO:0005634">
    <property type="term" value="C:nucleus"/>
    <property type="evidence" value="ECO:0007669"/>
    <property type="project" value="UniProtKB-SubCell"/>
</dbReference>
<dbReference type="InterPro" id="IPR017887">
    <property type="entry name" value="TF_TCP_subgr"/>
</dbReference>
<dbReference type="GO" id="GO:0043565">
    <property type="term" value="F:sequence-specific DNA binding"/>
    <property type="evidence" value="ECO:0007669"/>
    <property type="project" value="TreeGrafter"/>
</dbReference>
<evidence type="ECO:0000256" key="1">
    <source>
        <dbReference type="ARBA" id="ARBA00004123"/>
    </source>
</evidence>
<dbReference type="AlphaFoldDB" id="A0A1S2YR21"/>
<evidence type="ECO:0000256" key="3">
    <source>
        <dbReference type="ARBA" id="ARBA00023015"/>
    </source>
</evidence>
<keyword evidence="3" id="KW-0805">Transcription regulation</keyword>
<dbReference type="PANTHER" id="PTHR31072:SF226">
    <property type="entry name" value="TRANSCRIPTION FACTOR TCP18"/>
    <property type="match status" value="1"/>
</dbReference>
<dbReference type="OrthoDB" id="1896834at2759"/>
<evidence type="ECO:0000313" key="10">
    <source>
        <dbReference type="Proteomes" id="UP000087171"/>
    </source>
</evidence>
<dbReference type="GO" id="GO:2000032">
    <property type="term" value="P:regulation of secondary shoot formation"/>
    <property type="evidence" value="ECO:0007669"/>
    <property type="project" value="TreeGrafter"/>
</dbReference>
<keyword evidence="4" id="KW-0238">DNA-binding</keyword>
<dbReference type="PROSITE" id="PS51369">
    <property type="entry name" value="TCP"/>
    <property type="match status" value="1"/>
</dbReference>
<evidence type="ECO:0000256" key="5">
    <source>
        <dbReference type="ARBA" id="ARBA00023163"/>
    </source>
</evidence>
<dbReference type="InterPro" id="IPR017888">
    <property type="entry name" value="CYC/TB1_R_domain"/>
</dbReference>
<organism evidence="10 11">
    <name type="scientific">Cicer arietinum</name>
    <name type="common">Chickpea</name>
    <name type="synonym">Garbanzo</name>
    <dbReference type="NCBI Taxonomy" id="3827"/>
    <lineage>
        <taxon>Eukaryota</taxon>
        <taxon>Viridiplantae</taxon>
        <taxon>Streptophyta</taxon>
        <taxon>Embryophyta</taxon>
        <taxon>Tracheophyta</taxon>
        <taxon>Spermatophyta</taxon>
        <taxon>Magnoliopsida</taxon>
        <taxon>eudicotyledons</taxon>
        <taxon>Gunneridae</taxon>
        <taxon>Pentapetalae</taxon>
        <taxon>rosids</taxon>
        <taxon>fabids</taxon>
        <taxon>Fabales</taxon>
        <taxon>Fabaceae</taxon>
        <taxon>Papilionoideae</taxon>
        <taxon>50 kb inversion clade</taxon>
        <taxon>NPAAA clade</taxon>
        <taxon>Hologalegina</taxon>
        <taxon>IRL clade</taxon>
        <taxon>Cicereae</taxon>
        <taxon>Cicer</taxon>
    </lineage>
</organism>
<reference evidence="10" key="1">
    <citation type="journal article" date="2013" name="Nat. Biotechnol.">
        <title>Draft genome sequence of chickpea (Cicer arietinum) provides a resource for trait improvement.</title>
        <authorList>
            <person name="Varshney R.K."/>
            <person name="Song C."/>
            <person name="Saxena R.K."/>
            <person name="Azam S."/>
            <person name="Yu S."/>
            <person name="Sharpe A.G."/>
            <person name="Cannon S."/>
            <person name="Baek J."/>
            <person name="Rosen B.D."/>
            <person name="Tar'an B."/>
            <person name="Millan T."/>
            <person name="Zhang X."/>
            <person name="Ramsay L.D."/>
            <person name="Iwata A."/>
            <person name="Wang Y."/>
            <person name="Nelson W."/>
            <person name="Farmer A.D."/>
            <person name="Gaur P.M."/>
            <person name="Soderlund C."/>
            <person name="Penmetsa R.V."/>
            <person name="Xu C."/>
            <person name="Bharti A.K."/>
            <person name="He W."/>
            <person name="Winter P."/>
            <person name="Zhao S."/>
            <person name="Hane J.K."/>
            <person name="Carrasquilla-Garcia N."/>
            <person name="Condie J.A."/>
            <person name="Upadhyaya H.D."/>
            <person name="Luo M.C."/>
            <person name="Thudi M."/>
            <person name="Gowda C.L."/>
            <person name="Singh N.P."/>
            <person name="Lichtenzveig J."/>
            <person name="Gali K.K."/>
            <person name="Rubio J."/>
            <person name="Nadarajan N."/>
            <person name="Dolezel J."/>
            <person name="Bansal K.C."/>
            <person name="Xu X."/>
            <person name="Edwards D."/>
            <person name="Zhang G."/>
            <person name="Kahl G."/>
            <person name="Gil J."/>
            <person name="Singh K.B."/>
            <person name="Datta S.K."/>
            <person name="Jackson S.A."/>
            <person name="Wang J."/>
            <person name="Cook D.R."/>
        </authorList>
    </citation>
    <scope>NUCLEOTIDE SEQUENCE [LARGE SCALE GENOMIC DNA]</scope>
    <source>
        <strain evidence="10">cv. CDC Frontier</strain>
    </source>
</reference>
<dbReference type="GO" id="GO:0003700">
    <property type="term" value="F:DNA-binding transcription factor activity"/>
    <property type="evidence" value="ECO:0007669"/>
    <property type="project" value="InterPro"/>
</dbReference>
<dbReference type="Pfam" id="PF03634">
    <property type="entry name" value="TCP"/>
    <property type="match status" value="1"/>
</dbReference>
<dbReference type="PANTHER" id="PTHR31072">
    <property type="entry name" value="TRANSCRIPTION FACTOR TCP4-RELATED"/>
    <property type="match status" value="1"/>
</dbReference>
<comment type="subcellular location">
    <subcellularLocation>
        <location evidence="1">Nucleus</location>
    </subcellularLocation>
</comment>
<keyword evidence="5" id="KW-0804">Transcription</keyword>
<evidence type="ECO:0000259" key="9">
    <source>
        <dbReference type="PROSITE" id="PS51370"/>
    </source>
</evidence>
<gene>
    <name evidence="11" type="primary">LOC101506134</name>
</gene>
<keyword evidence="2" id="KW-0217">Developmental protein</keyword>
<dbReference type="KEGG" id="cam:101506134"/>
<dbReference type="RefSeq" id="XP_004508574.1">
    <property type="nucleotide sequence ID" value="XM_004508517.3"/>
</dbReference>
<reference evidence="11" key="2">
    <citation type="submission" date="2025-08" db="UniProtKB">
        <authorList>
            <consortium name="RefSeq"/>
        </authorList>
    </citation>
    <scope>IDENTIFICATION</scope>
    <source>
        <tissue evidence="11">Etiolated seedlings</tissue>
    </source>
</reference>
<accession>A0A1S2YR21</accession>
<evidence type="ECO:0000259" key="8">
    <source>
        <dbReference type="PROSITE" id="PS51369"/>
    </source>
</evidence>
<proteinExistence type="predicted"/>
<feature type="region of interest" description="Disordered" evidence="7">
    <location>
        <begin position="172"/>
        <end position="200"/>
    </location>
</feature>
<feature type="domain" description="R" evidence="9">
    <location>
        <begin position="224"/>
        <end position="241"/>
    </location>
</feature>
<dbReference type="GeneID" id="101506134"/>
<feature type="domain" description="TCP" evidence="8">
    <location>
        <begin position="111"/>
        <end position="169"/>
    </location>
</feature>
<dbReference type="Proteomes" id="UP000087171">
    <property type="component" value="Chromosome Ca7"/>
</dbReference>
<evidence type="ECO:0000313" key="11">
    <source>
        <dbReference type="RefSeq" id="XP_004508574.1"/>
    </source>
</evidence>
<dbReference type="STRING" id="3827.A0A1S2YR21"/>
<keyword evidence="6" id="KW-0539">Nucleus</keyword>
<name>A0A1S2YR21_CICAR</name>
<dbReference type="InterPro" id="IPR005333">
    <property type="entry name" value="Transcription_factor_TCP"/>
</dbReference>
<evidence type="ECO:0000256" key="7">
    <source>
        <dbReference type="SAM" id="MobiDB-lite"/>
    </source>
</evidence>
<protein>
    <submittedName>
        <fullName evidence="11">Transcription factor TCP12</fullName>
    </submittedName>
</protein>
<sequence length="347" mass="40331">MYSSNSSLNGNNNNLTGTSFCSSTPFTFESNSSSSTSKHHQNTCFPPSPFSFIQFPYDTFEDNNQIFLLQEQDDHIQMNVKNKEEEEDKGKTVLVVVDEHKKNVQRKRSSKRDRHSKIKTAKGLRDRRMRLSLDVAKKFFGLQDMLGFEKASKTVEWLLNKSKLEIKQLAREKNLQNDSSSTTSECEEGVSSLDNNDHQQQQKIMLVKRSSSTNKVSRKSAFNCIGREKARERARERTRQKLNARIRDVNIVDQSNSKQCVNNNNNNNNWNPFEECAVNNSSFDVKMINHEAKEHSELEDEENSLFINMTKWSPTFMFNNSSILQQHHQYAQFQCLEKPWEDYNNTI</sequence>
<keyword evidence="10" id="KW-1185">Reference proteome</keyword>
<evidence type="ECO:0000256" key="6">
    <source>
        <dbReference type="ARBA" id="ARBA00023242"/>
    </source>
</evidence>
<dbReference type="PROSITE" id="PS51370">
    <property type="entry name" value="R"/>
    <property type="match status" value="1"/>
</dbReference>
<evidence type="ECO:0000256" key="4">
    <source>
        <dbReference type="ARBA" id="ARBA00023125"/>
    </source>
</evidence>
<evidence type="ECO:0000256" key="2">
    <source>
        <dbReference type="ARBA" id="ARBA00022473"/>
    </source>
</evidence>